<dbReference type="AlphaFoldDB" id="A0A4Y9YJC3"/>
<dbReference type="EMBL" id="SEKV01000192">
    <property type="protein sequence ID" value="TFY61803.1"/>
    <property type="molecule type" value="Genomic_DNA"/>
</dbReference>
<evidence type="ECO:0000313" key="1">
    <source>
        <dbReference type="EMBL" id="TFY61803.1"/>
    </source>
</evidence>
<dbReference type="Gene3D" id="3.30.559.10">
    <property type="entry name" value="Chloramphenicol acetyltransferase-like domain"/>
    <property type="match status" value="1"/>
</dbReference>
<accession>A0A4Y9YJC3</accession>
<dbReference type="PANTHER" id="PTHR42034">
    <property type="entry name" value="CHROMOSOME 7, WHOLE GENOME SHOTGUN SEQUENCE-RELATED"/>
    <property type="match status" value="1"/>
</dbReference>
<evidence type="ECO:0008006" key="3">
    <source>
        <dbReference type="Google" id="ProtNLM"/>
    </source>
</evidence>
<protein>
    <recommendedName>
        <fullName evidence="3">Condensation domain-containing protein</fullName>
    </recommendedName>
</protein>
<dbReference type="Proteomes" id="UP000298390">
    <property type="component" value="Unassembled WGS sequence"/>
</dbReference>
<comment type="caution">
    <text evidence="1">The sequence shown here is derived from an EMBL/GenBank/DDBJ whole genome shotgun (WGS) entry which is preliminary data.</text>
</comment>
<dbReference type="Gene3D" id="3.30.559.30">
    <property type="entry name" value="Nonribosomal peptide synthetase, condensation domain"/>
    <property type="match status" value="1"/>
</dbReference>
<dbReference type="PANTHER" id="PTHR42034:SF1">
    <property type="entry name" value="CONDENSATION DOMAIN-CONTAINING PROTEIN"/>
    <property type="match status" value="1"/>
</dbReference>
<sequence>MASAPTSATAPLSALLHLGTNEKPASPHLLETALTSSRPLGDFELGLLGMRGSRGYSDIFGITPLACSGGYTVTDDDVVHAWAALRLRHPLLSSTVAFHVAQRPEFVYASPLTMAHALRAARAQIEFYTFDDQDTATEALRDRWLTPDSEDALDVRSGTCSLYWGRDADAGTGRYILGIMMVHAVADGRRRANIVRCMLELLATPGRAQRELAAHFAGETPVVEIPPAMDSLLPDTSKSDPAELAKAKEVFDELIKFRSKRLSGLVPDGDLNKENFQPRFRRQIWSVEETRRILMACKARGVTITHLANVSSAFASVQCQGAAQPSDSEDNYYFELCQAFDIHAKLPRVSSNGETETALHFIGYPVVLSVPKSKVATYTTGALWDVARRFKARHEAYVNSPYFWNFKRFYDTLAIENYMAQIAGRARASVPNMSSLGNLKSILPVRYPVQTSAVISVVNGPGPEAVSAEIRVLDEISSAKVDPLTMNFAMWTFDDRLKLQFKWNSGRVSDGLINDFFNRVVGMISQVADDEGTM</sequence>
<organism evidence="1 2">
    <name type="scientific">Rhodofomes roseus</name>
    <dbReference type="NCBI Taxonomy" id="34475"/>
    <lineage>
        <taxon>Eukaryota</taxon>
        <taxon>Fungi</taxon>
        <taxon>Dikarya</taxon>
        <taxon>Basidiomycota</taxon>
        <taxon>Agaricomycotina</taxon>
        <taxon>Agaricomycetes</taxon>
        <taxon>Polyporales</taxon>
        <taxon>Rhodofomes</taxon>
    </lineage>
</organism>
<dbReference type="InterPro" id="IPR023213">
    <property type="entry name" value="CAT-like_dom_sf"/>
</dbReference>
<evidence type="ECO:0000313" key="2">
    <source>
        <dbReference type="Proteomes" id="UP000298390"/>
    </source>
</evidence>
<gene>
    <name evidence="1" type="ORF">EVJ58_g4282</name>
</gene>
<name>A0A4Y9YJC3_9APHY</name>
<dbReference type="STRING" id="34475.A0A4Y9YJC3"/>
<reference evidence="1 2" key="1">
    <citation type="submission" date="2019-01" db="EMBL/GenBank/DDBJ databases">
        <title>Genome sequencing of the rare red list fungi Fomitopsis rosea.</title>
        <authorList>
            <person name="Buettner E."/>
            <person name="Kellner H."/>
        </authorList>
    </citation>
    <scope>NUCLEOTIDE SEQUENCE [LARGE SCALE GENOMIC DNA]</scope>
    <source>
        <strain evidence="1 2">DSM 105464</strain>
    </source>
</reference>
<proteinExistence type="predicted"/>